<evidence type="ECO:0000256" key="1">
    <source>
        <dbReference type="SAM" id="Phobius"/>
    </source>
</evidence>
<keyword evidence="1" id="KW-0812">Transmembrane</keyword>
<dbReference type="GO" id="GO:0055088">
    <property type="term" value="P:lipid homeostasis"/>
    <property type="evidence" value="ECO:0007669"/>
    <property type="project" value="InterPro"/>
</dbReference>
<dbReference type="InterPro" id="IPR040202">
    <property type="entry name" value="Brl1/Brr6"/>
</dbReference>
<dbReference type="PANTHER" id="PTHR28136">
    <property type="entry name" value="NUCLEUS EXPORT PROTEIN BRR6"/>
    <property type="match status" value="1"/>
</dbReference>
<protein>
    <recommendedName>
        <fullName evidence="2">Brl1/Brr6 domain-containing protein</fullName>
    </recommendedName>
</protein>
<evidence type="ECO:0000313" key="4">
    <source>
        <dbReference type="Proteomes" id="UP001378960"/>
    </source>
</evidence>
<keyword evidence="4" id="KW-1185">Reference proteome</keyword>
<keyword evidence="1" id="KW-1133">Transmembrane helix</keyword>
<feature type="domain" description="Brl1/Brr6" evidence="2">
    <location>
        <begin position="191"/>
        <end position="326"/>
    </location>
</feature>
<gene>
    <name evidence="3" type="ORF">DAPK24_044060</name>
</gene>
<dbReference type="Pfam" id="PF10104">
    <property type="entry name" value="Brr6_like_C_C"/>
    <property type="match status" value="1"/>
</dbReference>
<dbReference type="GO" id="GO:0006998">
    <property type="term" value="P:nuclear envelope organization"/>
    <property type="evidence" value="ECO:0007669"/>
    <property type="project" value="InterPro"/>
</dbReference>
<dbReference type="AlphaFoldDB" id="A0AAV5R8S2"/>
<proteinExistence type="predicted"/>
<evidence type="ECO:0000259" key="2">
    <source>
        <dbReference type="SMART" id="SM01042"/>
    </source>
</evidence>
<comment type="caution">
    <text evidence="3">The sequence shown here is derived from an EMBL/GenBank/DDBJ whole genome shotgun (WGS) entry which is preliminary data.</text>
</comment>
<dbReference type="EMBL" id="BTGB01000009">
    <property type="protein sequence ID" value="GMM47808.1"/>
    <property type="molecule type" value="Genomic_DNA"/>
</dbReference>
<dbReference type="SMART" id="SM01042">
    <property type="entry name" value="Brr6_like_C_C"/>
    <property type="match status" value="1"/>
</dbReference>
<name>A0AAV5R8S2_PICKL</name>
<keyword evidence="1" id="KW-0472">Membrane</keyword>
<feature type="transmembrane region" description="Helical" evidence="1">
    <location>
        <begin position="306"/>
        <end position="325"/>
    </location>
</feature>
<organism evidence="3 4">
    <name type="scientific">Pichia kluyveri</name>
    <name type="common">Yeast</name>
    <dbReference type="NCBI Taxonomy" id="36015"/>
    <lineage>
        <taxon>Eukaryota</taxon>
        <taxon>Fungi</taxon>
        <taxon>Dikarya</taxon>
        <taxon>Ascomycota</taxon>
        <taxon>Saccharomycotina</taxon>
        <taxon>Pichiomycetes</taxon>
        <taxon>Pichiales</taxon>
        <taxon>Pichiaceae</taxon>
        <taxon>Pichia</taxon>
    </lineage>
</organism>
<reference evidence="3 4" key="1">
    <citation type="journal article" date="2023" name="Elife">
        <title>Identification of key yeast species and microbe-microbe interactions impacting larval growth of Drosophila in the wild.</title>
        <authorList>
            <person name="Mure A."/>
            <person name="Sugiura Y."/>
            <person name="Maeda R."/>
            <person name="Honda K."/>
            <person name="Sakurai N."/>
            <person name="Takahashi Y."/>
            <person name="Watada M."/>
            <person name="Katoh T."/>
            <person name="Gotoh A."/>
            <person name="Gotoh Y."/>
            <person name="Taniguchi I."/>
            <person name="Nakamura K."/>
            <person name="Hayashi T."/>
            <person name="Katayama T."/>
            <person name="Uemura T."/>
            <person name="Hattori Y."/>
        </authorList>
    </citation>
    <scope>NUCLEOTIDE SEQUENCE [LARGE SCALE GENOMIC DNA]</scope>
    <source>
        <strain evidence="3 4">PK-24</strain>
    </source>
</reference>
<accession>A0AAV5R8S2</accession>
<dbReference type="PANTHER" id="PTHR28136:SF1">
    <property type="entry name" value="NUCLEUS EXPORT PROTEIN BRL1"/>
    <property type="match status" value="1"/>
</dbReference>
<sequence>MSNYIIDDALISDIAYKLSLASNSKTSITIDNEEYEDDDISMRDYTDEDIEPTHNQHEDYSMHYRDSNDRVDDEIQEQNDNEDNNNNNKFNLGNILSPESQGYALSQVINGKSNGDKDIIRKDDLKKFDDKNIIIHNHFYNINTGDGITRRYNSSNYQMITNNEHNKNEYDDDYEYNADDIKNEVSYRNNISIFEQLKKSINYSIILIIGYNVLQTIREDFRIEYDKLNVRLELQKDQCFREYTLNKCSEYGQLPALKEECLEWEICFNNGQSNQYKSMIYSELIFHVISRVLNNTLNNIGGMNKIYLLGCLLIWYMGNFMFGYFKGSKLR</sequence>
<dbReference type="Proteomes" id="UP001378960">
    <property type="component" value="Unassembled WGS sequence"/>
</dbReference>
<dbReference type="GO" id="GO:0031965">
    <property type="term" value="C:nuclear membrane"/>
    <property type="evidence" value="ECO:0007669"/>
    <property type="project" value="InterPro"/>
</dbReference>
<dbReference type="InterPro" id="IPR018767">
    <property type="entry name" value="Brl1/Brr6_dom"/>
</dbReference>
<evidence type="ECO:0000313" key="3">
    <source>
        <dbReference type="EMBL" id="GMM47808.1"/>
    </source>
</evidence>